<evidence type="ECO:0000313" key="15">
    <source>
        <dbReference type="EMBL" id="MDO1559454.1"/>
    </source>
</evidence>
<keyword evidence="5" id="KW-0349">Heme</keyword>
<comment type="subcellular location">
    <subcellularLocation>
        <location evidence="2">Cell membrane</location>
        <topology evidence="2">Multi-pass membrane protein</topology>
    </subcellularLocation>
</comment>
<gene>
    <name evidence="15" type="ORF">Q0812_08440</name>
</gene>
<keyword evidence="3" id="KW-0813">Transport</keyword>
<proteinExistence type="inferred from homology"/>
<keyword evidence="10" id="KW-0408">Iron</keyword>
<evidence type="ECO:0000256" key="2">
    <source>
        <dbReference type="ARBA" id="ARBA00004651"/>
    </source>
</evidence>
<name>A0ABT8SLL8_9CAUL</name>
<keyword evidence="11 13" id="KW-0472">Membrane</keyword>
<keyword evidence="8" id="KW-0249">Electron transport</keyword>
<evidence type="ECO:0000256" key="11">
    <source>
        <dbReference type="ARBA" id="ARBA00023136"/>
    </source>
</evidence>
<keyword evidence="6 13" id="KW-0812">Transmembrane</keyword>
<evidence type="ECO:0000256" key="12">
    <source>
        <dbReference type="ARBA" id="ARBA00037975"/>
    </source>
</evidence>
<evidence type="ECO:0000256" key="3">
    <source>
        <dbReference type="ARBA" id="ARBA00022448"/>
    </source>
</evidence>
<dbReference type="SUPFAM" id="SSF81342">
    <property type="entry name" value="Transmembrane di-heme cytochromes"/>
    <property type="match status" value="1"/>
</dbReference>
<dbReference type="InterPro" id="IPR016174">
    <property type="entry name" value="Di-haem_cyt_TM"/>
</dbReference>
<feature type="transmembrane region" description="Helical" evidence="13">
    <location>
        <begin position="134"/>
        <end position="156"/>
    </location>
</feature>
<sequence length="178" mass="18525">MRFPLGVIVLHWLTAALMAATAGVGLWAANASGLDRLTAFQLHKSLGLTLLLIVAVRLINRMAGGRRPPHAGWRGRLAGAAQTGLYVLMVAAPITGWAAASASPLPFPVAFWKWEAPRLPLDVGQAAYDRAADLHLGVLIALAILLSLHLAGALAARLSGGPGALFPMGLGRAPGRKP</sequence>
<evidence type="ECO:0000256" key="10">
    <source>
        <dbReference type="ARBA" id="ARBA00023004"/>
    </source>
</evidence>
<evidence type="ECO:0000256" key="13">
    <source>
        <dbReference type="SAM" id="Phobius"/>
    </source>
</evidence>
<keyword evidence="9 13" id="KW-1133">Transmembrane helix</keyword>
<evidence type="ECO:0000256" key="8">
    <source>
        <dbReference type="ARBA" id="ARBA00022982"/>
    </source>
</evidence>
<dbReference type="PANTHER" id="PTHR30529:SF1">
    <property type="entry name" value="CYTOCHROME B561 HOMOLOG 2"/>
    <property type="match status" value="1"/>
</dbReference>
<comment type="cofactor">
    <cofactor evidence="1">
        <name>heme b</name>
        <dbReference type="ChEBI" id="CHEBI:60344"/>
    </cofactor>
</comment>
<evidence type="ECO:0000256" key="1">
    <source>
        <dbReference type="ARBA" id="ARBA00001970"/>
    </source>
</evidence>
<evidence type="ECO:0000259" key="14">
    <source>
        <dbReference type="Pfam" id="PF01292"/>
    </source>
</evidence>
<dbReference type="RefSeq" id="WP_302109883.1">
    <property type="nucleotide sequence ID" value="NZ_JAUKTR010000003.1"/>
</dbReference>
<dbReference type="PANTHER" id="PTHR30529">
    <property type="entry name" value="CYTOCHROME B561"/>
    <property type="match status" value="1"/>
</dbReference>
<evidence type="ECO:0000256" key="7">
    <source>
        <dbReference type="ARBA" id="ARBA00022723"/>
    </source>
</evidence>
<dbReference type="Gene3D" id="1.20.950.20">
    <property type="entry name" value="Transmembrane di-heme cytochromes, Chain C"/>
    <property type="match status" value="1"/>
</dbReference>
<dbReference type="Proteomes" id="UP001169063">
    <property type="component" value="Unassembled WGS sequence"/>
</dbReference>
<comment type="similarity">
    <text evidence="12">Belongs to the cytochrome b561 family.</text>
</comment>
<evidence type="ECO:0000256" key="4">
    <source>
        <dbReference type="ARBA" id="ARBA00022475"/>
    </source>
</evidence>
<evidence type="ECO:0000313" key="16">
    <source>
        <dbReference type="Proteomes" id="UP001169063"/>
    </source>
</evidence>
<protein>
    <submittedName>
        <fullName evidence="15">Cytochrome b/b6 domain-containing protein</fullName>
    </submittedName>
</protein>
<dbReference type="Pfam" id="PF01292">
    <property type="entry name" value="Ni_hydr_CYTB"/>
    <property type="match status" value="1"/>
</dbReference>
<comment type="caution">
    <text evidence="15">The sequence shown here is derived from an EMBL/GenBank/DDBJ whole genome shotgun (WGS) entry which is preliminary data.</text>
</comment>
<keyword evidence="4" id="KW-1003">Cell membrane</keyword>
<evidence type="ECO:0000256" key="5">
    <source>
        <dbReference type="ARBA" id="ARBA00022617"/>
    </source>
</evidence>
<evidence type="ECO:0000256" key="6">
    <source>
        <dbReference type="ARBA" id="ARBA00022692"/>
    </source>
</evidence>
<reference evidence="15" key="1">
    <citation type="submission" date="2023-07" db="EMBL/GenBank/DDBJ databases">
        <title>Brevundimonas soil sp. nov., isolated from the soil of chemical plant.</title>
        <authorList>
            <person name="Wu N."/>
        </authorList>
    </citation>
    <scope>NUCLEOTIDE SEQUENCE</scope>
    <source>
        <strain evidence="15">XZ-24</strain>
    </source>
</reference>
<feature type="domain" description="Cytochrome b561 bacterial/Ni-hydrogenase" evidence="14">
    <location>
        <begin position="2"/>
        <end position="168"/>
    </location>
</feature>
<dbReference type="InterPro" id="IPR052168">
    <property type="entry name" value="Cytochrome_b561_oxidase"/>
</dbReference>
<evidence type="ECO:0000256" key="9">
    <source>
        <dbReference type="ARBA" id="ARBA00022989"/>
    </source>
</evidence>
<feature type="transmembrane region" description="Helical" evidence="13">
    <location>
        <begin position="85"/>
        <end position="114"/>
    </location>
</feature>
<keyword evidence="7" id="KW-0479">Metal-binding</keyword>
<keyword evidence="16" id="KW-1185">Reference proteome</keyword>
<accession>A0ABT8SLL8</accession>
<organism evidence="15 16">
    <name type="scientific">Peiella sedimenti</name>
    <dbReference type="NCBI Taxonomy" id="3061083"/>
    <lineage>
        <taxon>Bacteria</taxon>
        <taxon>Pseudomonadati</taxon>
        <taxon>Pseudomonadota</taxon>
        <taxon>Alphaproteobacteria</taxon>
        <taxon>Caulobacterales</taxon>
        <taxon>Caulobacteraceae</taxon>
        <taxon>Peiella</taxon>
    </lineage>
</organism>
<dbReference type="EMBL" id="JAUKTR010000003">
    <property type="protein sequence ID" value="MDO1559454.1"/>
    <property type="molecule type" value="Genomic_DNA"/>
</dbReference>
<dbReference type="InterPro" id="IPR011577">
    <property type="entry name" value="Cyt_b561_bac/Ni-Hgenase"/>
</dbReference>